<dbReference type="PANTHER" id="PTHR21355">
    <property type="entry name" value="G-PROTEIN COUPLED RECEPTOR-ASSOCIATED PROTEIN LMBRD2"/>
    <property type="match status" value="1"/>
</dbReference>
<sequence length="858" mass="94604">MAGPTNLVSSWASAALPTATSIVGSVAPAEPTSTIPPPDAPTAPESLSVLPVLFGFLATFVLVALLVNYFGDRRRIQWYVQAVVVISWFLPFTIMFLLPLDLSSTLYRRCEAHAVAVQGYDGRATCPEAPPLVYLGGLAQFIIWRVLYWTMFALTWFTIPFLLAYVDSGAFRTRDRIIAALRANLVYYGIAAVIGGGLLTYISIRQGIADWRTLTAFVMAAANSWGLLLIIAFMGCGLVALPRRFWYAADPVYQLRRIETRAVSLKDDWFLAEMDLHDLLALTRAVRDRLPAADRARLRPFVDVILKQFPGTGGTATGAAHDDVAVSTSSGSTTTVTTSAGDQFTIPEHISEQFLVQLHVRVMRARSKEARYRALWEQTLFHALFLQDVVTSARNPHRQLESVVAPYRGDTVPAWRRSAGWWWHLRLRPLLYRVLALACTIWSIMLIWSELTFNVSNPPLSIFARILHASGIGYATLEVVSFVTVAYMCACAYSMLMELNLFHYFALAPNHHTNSRSLLFGGSYLCRLTMPLCYNFLTLSRETVNPVFSQFMGQIDLVPFLGDEFNAWVPTLILIPAVLTLGRVHTRLFRLFDPSGADTESSRLASDAEAGEAEGGIIRCEEARGLIDEARRTLERTGSLHGVTGAGGPAARQRNRQDGAAVARPTRVSGTAAAPSSTAARRTRSGRSGSRSHLLNSERRAGTPQYLSENEHSDAELLGTHRQAITGGASTAALPSLADRLARGWRSWLRARPRAGEPESSDDLVDDDSTLGVVGLGRSRHRSAFGQHVSTRTSTSSTPLNALDSAVRGRSHDRAEPDDEVYDWESGQYIRPSQRLPDPAVGFDHLDRTFTPPPPYQR</sequence>
<evidence type="ECO:0000256" key="4">
    <source>
        <dbReference type="ARBA" id="ARBA00022989"/>
    </source>
</evidence>
<reference evidence="8" key="1">
    <citation type="submission" date="2022-07" db="EMBL/GenBank/DDBJ databases">
        <title>Phylogenomic reconstructions and comparative analyses of Kickxellomycotina fungi.</title>
        <authorList>
            <person name="Reynolds N.K."/>
            <person name="Stajich J.E."/>
            <person name="Barry K."/>
            <person name="Grigoriev I.V."/>
            <person name="Crous P."/>
            <person name="Smith M.E."/>
        </authorList>
    </citation>
    <scope>NUCLEOTIDE SEQUENCE</scope>
    <source>
        <strain evidence="8">RSA 861</strain>
    </source>
</reference>
<keyword evidence="4 7" id="KW-1133">Transmembrane helix</keyword>
<keyword evidence="9" id="KW-1185">Reference proteome</keyword>
<feature type="transmembrane region" description="Helical" evidence="7">
    <location>
        <begin position="78"/>
        <end position="98"/>
    </location>
</feature>
<gene>
    <name evidence="8" type="ORF">IWQ60_008589</name>
</gene>
<proteinExistence type="inferred from homology"/>
<dbReference type="Pfam" id="PF04791">
    <property type="entry name" value="LMBR1"/>
    <property type="match status" value="1"/>
</dbReference>
<dbReference type="EMBL" id="JANBPT010000653">
    <property type="protein sequence ID" value="KAJ1915017.1"/>
    <property type="molecule type" value="Genomic_DNA"/>
</dbReference>
<evidence type="ECO:0000256" key="3">
    <source>
        <dbReference type="ARBA" id="ARBA00022692"/>
    </source>
</evidence>
<feature type="transmembrane region" description="Helical" evidence="7">
    <location>
        <begin position="471"/>
        <end position="496"/>
    </location>
</feature>
<feature type="transmembrane region" description="Helical" evidence="7">
    <location>
        <begin position="52"/>
        <end position="71"/>
    </location>
</feature>
<protein>
    <recommendedName>
        <fullName evidence="10">LMBR1 domain-containing protein 2</fullName>
    </recommendedName>
</protein>
<dbReference type="InterPro" id="IPR051584">
    <property type="entry name" value="GPCR-associated_LMBR1"/>
</dbReference>
<dbReference type="AlphaFoldDB" id="A0A9W7ZVY1"/>
<evidence type="ECO:0000256" key="7">
    <source>
        <dbReference type="SAM" id="Phobius"/>
    </source>
</evidence>
<evidence type="ECO:0000256" key="1">
    <source>
        <dbReference type="ARBA" id="ARBA00004141"/>
    </source>
</evidence>
<accession>A0A9W7ZVY1</accession>
<dbReference type="OrthoDB" id="203099at2759"/>
<evidence type="ECO:0000313" key="9">
    <source>
        <dbReference type="Proteomes" id="UP001150569"/>
    </source>
</evidence>
<evidence type="ECO:0000256" key="6">
    <source>
        <dbReference type="SAM" id="MobiDB-lite"/>
    </source>
</evidence>
<feature type="transmembrane region" description="Helical" evidence="7">
    <location>
        <begin position="185"/>
        <end position="204"/>
    </location>
</feature>
<feature type="region of interest" description="Disordered" evidence="6">
    <location>
        <begin position="782"/>
        <end position="858"/>
    </location>
</feature>
<comment type="similarity">
    <text evidence="2">Belongs to the LIMR family.</text>
</comment>
<dbReference type="PANTHER" id="PTHR21355:SF0">
    <property type="entry name" value="G-PROTEIN COUPLED RECEPTOR-ASSOCIATED PROTEIN LMBRD2"/>
    <property type="match status" value="1"/>
</dbReference>
<keyword evidence="5 7" id="KW-0472">Membrane</keyword>
<dbReference type="GO" id="GO:0016020">
    <property type="term" value="C:membrane"/>
    <property type="evidence" value="ECO:0007669"/>
    <property type="project" value="UniProtKB-SubCell"/>
</dbReference>
<comment type="caution">
    <text evidence="8">The sequence shown here is derived from an EMBL/GenBank/DDBJ whole genome shotgun (WGS) entry which is preliminary data.</text>
</comment>
<dbReference type="InterPro" id="IPR006876">
    <property type="entry name" value="LMBR1-like_membr_prot"/>
</dbReference>
<organism evidence="8 9">
    <name type="scientific">Tieghemiomyces parasiticus</name>
    <dbReference type="NCBI Taxonomy" id="78921"/>
    <lineage>
        <taxon>Eukaryota</taxon>
        <taxon>Fungi</taxon>
        <taxon>Fungi incertae sedis</taxon>
        <taxon>Zoopagomycota</taxon>
        <taxon>Kickxellomycotina</taxon>
        <taxon>Dimargaritomycetes</taxon>
        <taxon>Dimargaritales</taxon>
        <taxon>Dimargaritaceae</taxon>
        <taxon>Tieghemiomyces</taxon>
    </lineage>
</organism>
<feature type="region of interest" description="Disordered" evidence="6">
    <location>
        <begin position="637"/>
        <end position="712"/>
    </location>
</feature>
<feature type="compositionally biased region" description="Low complexity" evidence="6">
    <location>
        <begin position="669"/>
        <end position="692"/>
    </location>
</feature>
<feature type="transmembrane region" description="Helical" evidence="7">
    <location>
        <begin position="430"/>
        <end position="451"/>
    </location>
</feature>
<feature type="transmembrane region" description="Helical" evidence="7">
    <location>
        <begin position="216"/>
        <end position="241"/>
    </location>
</feature>
<evidence type="ECO:0000313" key="8">
    <source>
        <dbReference type="EMBL" id="KAJ1915017.1"/>
    </source>
</evidence>
<dbReference type="Proteomes" id="UP001150569">
    <property type="component" value="Unassembled WGS sequence"/>
</dbReference>
<evidence type="ECO:0000256" key="5">
    <source>
        <dbReference type="ARBA" id="ARBA00023136"/>
    </source>
</evidence>
<evidence type="ECO:0000256" key="2">
    <source>
        <dbReference type="ARBA" id="ARBA00010487"/>
    </source>
</evidence>
<name>A0A9W7ZVY1_9FUNG</name>
<feature type="transmembrane region" description="Helical" evidence="7">
    <location>
        <begin position="142"/>
        <end position="165"/>
    </location>
</feature>
<comment type="subcellular location">
    <subcellularLocation>
        <location evidence="1">Membrane</location>
        <topology evidence="1">Multi-pass membrane protein</topology>
    </subcellularLocation>
</comment>
<feature type="compositionally biased region" description="Polar residues" evidence="6">
    <location>
        <begin position="788"/>
        <end position="800"/>
    </location>
</feature>
<keyword evidence="3 7" id="KW-0812">Transmembrane</keyword>
<evidence type="ECO:0008006" key="10">
    <source>
        <dbReference type="Google" id="ProtNLM"/>
    </source>
</evidence>